<protein>
    <submittedName>
        <fullName evidence="2">Uncharacterized protein</fullName>
    </submittedName>
</protein>
<name>A0AAV7UMU8_PLEWA</name>
<evidence type="ECO:0000256" key="1">
    <source>
        <dbReference type="SAM" id="MobiDB-lite"/>
    </source>
</evidence>
<organism evidence="2 3">
    <name type="scientific">Pleurodeles waltl</name>
    <name type="common">Iberian ribbed newt</name>
    <dbReference type="NCBI Taxonomy" id="8319"/>
    <lineage>
        <taxon>Eukaryota</taxon>
        <taxon>Metazoa</taxon>
        <taxon>Chordata</taxon>
        <taxon>Craniata</taxon>
        <taxon>Vertebrata</taxon>
        <taxon>Euteleostomi</taxon>
        <taxon>Amphibia</taxon>
        <taxon>Batrachia</taxon>
        <taxon>Caudata</taxon>
        <taxon>Salamandroidea</taxon>
        <taxon>Salamandridae</taxon>
        <taxon>Pleurodelinae</taxon>
        <taxon>Pleurodeles</taxon>
    </lineage>
</organism>
<reference evidence="2" key="1">
    <citation type="journal article" date="2022" name="bioRxiv">
        <title>Sequencing and chromosome-scale assembly of the giantPleurodeles waltlgenome.</title>
        <authorList>
            <person name="Brown T."/>
            <person name="Elewa A."/>
            <person name="Iarovenko S."/>
            <person name="Subramanian E."/>
            <person name="Araus A.J."/>
            <person name="Petzold A."/>
            <person name="Susuki M."/>
            <person name="Suzuki K.-i.T."/>
            <person name="Hayashi T."/>
            <person name="Toyoda A."/>
            <person name="Oliveira C."/>
            <person name="Osipova E."/>
            <person name="Leigh N.D."/>
            <person name="Simon A."/>
            <person name="Yun M.H."/>
        </authorList>
    </citation>
    <scope>NUCLEOTIDE SEQUENCE</scope>
    <source>
        <strain evidence="2">20211129_DDA</strain>
        <tissue evidence="2">Liver</tissue>
    </source>
</reference>
<evidence type="ECO:0000313" key="3">
    <source>
        <dbReference type="Proteomes" id="UP001066276"/>
    </source>
</evidence>
<feature type="compositionally biased region" description="Polar residues" evidence="1">
    <location>
        <begin position="113"/>
        <end position="123"/>
    </location>
</feature>
<evidence type="ECO:0000313" key="2">
    <source>
        <dbReference type="EMBL" id="KAJ1189309.1"/>
    </source>
</evidence>
<dbReference type="Proteomes" id="UP001066276">
    <property type="component" value="Chromosome 3_1"/>
</dbReference>
<dbReference type="AlphaFoldDB" id="A0AAV7UMU8"/>
<feature type="compositionally biased region" description="Polar residues" evidence="1">
    <location>
        <begin position="35"/>
        <end position="47"/>
    </location>
</feature>
<dbReference type="EMBL" id="JANPWB010000005">
    <property type="protein sequence ID" value="KAJ1189309.1"/>
    <property type="molecule type" value="Genomic_DNA"/>
</dbReference>
<proteinExistence type="predicted"/>
<accession>A0AAV7UMU8</accession>
<sequence length="123" mass="12892">MEKASSLPAPLKLGTGWTSSIVGRPSGALKPHLNQPDNYNATGTRGTATPHALQDPSLDFEQVIRDRRKGLEAANLGSEAASMGGDTGPQSFTSDKDLPESDDTQLDSQSLSAVTPQTADNLD</sequence>
<gene>
    <name evidence="2" type="ORF">NDU88_006057</name>
</gene>
<comment type="caution">
    <text evidence="2">The sequence shown here is derived from an EMBL/GenBank/DDBJ whole genome shotgun (WGS) entry which is preliminary data.</text>
</comment>
<keyword evidence="3" id="KW-1185">Reference proteome</keyword>
<feature type="region of interest" description="Disordered" evidence="1">
    <location>
        <begin position="1"/>
        <end position="123"/>
    </location>
</feature>
<feature type="compositionally biased region" description="Basic and acidic residues" evidence="1">
    <location>
        <begin position="62"/>
        <end position="71"/>
    </location>
</feature>